<name>D7DIG9_METV0</name>
<dbReference type="eggNOG" id="COG4338">
    <property type="taxonomic scope" value="Bacteria"/>
</dbReference>
<reference evidence="2 3" key="2">
    <citation type="journal article" date="2011" name="J. Bacteriol.">
        <title>Genomes of three methylotrophs from a single niche uncover genetic and metabolic divergence of Methylophilaceae.</title>
        <authorList>
            <person name="Lapidus A."/>
            <person name="Clum A."/>
            <person name="Labutti K."/>
            <person name="Kaluzhnaya M.G."/>
            <person name="Lim S."/>
            <person name="Beck D.A."/>
            <person name="Glavina Del Rio T."/>
            <person name="Nolan M."/>
            <person name="Mavromatis K."/>
            <person name="Huntemann M."/>
            <person name="Lucas S."/>
            <person name="Lidstrom M.E."/>
            <person name="Ivanova N."/>
            <person name="Chistoserdova L."/>
        </authorList>
    </citation>
    <scope>NUCLEOTIDE SEQUENCE [LARGE SCALE GENOMIC DNA]</scope>
    <source>
        <strain evidence="2 3">301</strain>
    </source>
</reference>
<dbReference type="Proteomes" id="UP000000383">
    <property type="component" value="Chromosome"/>
</dbReference>
<gene>
    <name evidence="2" type="ordered locus">M301_1472</name>
</gene>
<dbReference type="KEGG" id="meh:M301_1472"/>
<evidence type="ECO:0000256" key="1">
    <source>
        <dbReference type="SAM" id="SignalP"/>
    </source>
</evidence>
<keyword evidence="1" id="KW-0732">Signal</keyword>
<dbReference type="EMBL" id="CP002056">
    <property type="protein sequence ID" value="ADI29854.1"/>
    <property type="molecule type" value="Genomic_DNA"/>
</dbReference>
<organism evidence="2 3">
    <name type="scientific">Methylotenera versatilis (strain 301)</name>
    <dbReference type="NCBI Taxonomy" id="666681"/>
    <lineage>
        <taxon>Bacteria</taxon>
        <taxon>Pseudomonadati</taxon>
        <taxon>Pseudomonadota</taxon>
        <taxon>Betaproteobacteria</taxon>
        <taxon>Nitrosomonadales</taxon>
        <taxon>Methylophilaceae</taxon>
        <taxon>Methylotenera</taxon>
    </lineage>
</organism>
<feature type="signal peptide" evidence="1">
    <location>
        <begin position="1"/>
        <end position="22"/>
    </location>
</feature>
<dbReference type="HOGENOM" id="CLU_083030_0_0_4"/>
<dbReference type="InterPro" id="IPR045767">
    <property type="entry name" value="DUF6134"/>
</dbReference>
<keyword evidence="3" id="KW-1185">Reference proteome</keyword>
<dbReference type="Pfam" id="PF19630">
    <property type="entry name" value="DUF6134"/>
    <property type="match status" value="1"/>
</dbReference>
<reference evidence="3" key="1">
    <citation type="submission" date="2010-05" db="EMBL/GenBank/DDBJ databases">
        <title>Complete sequence of Methylotenera sp. 301.</title>
        <authorList>
            <person name="Lucas S."/>
            <person name="Copeland A."/>
            <person name="Lapidus A."/>
            <person name="Cheng J.-F."/>
            <person name="Bruce D."/>
            <person name="Goodwin L."/>
            <person name="Pitluck S."/>
            <person name="Clum A."/>
            <person name="Land M."/>
            <person name="Hauser L."/>
            <person name="Kyrpides N."/>
            <person name="Ivanova N."/>
            <person name="Chistoservova L."/>
            <person name="Kalyuzhnaya M."/>
            <person name="Woyke T."/>
        </authorList>
    </citation>
    <scope>NUCLEOTIDE SEQUENCE [LARGE SCALE GENOMIC DNA]</scope>
    <source>
        <strain evidence="3">301</strain>
    </source>
</reference>
<evidence type="ECO:0000313" key="2">
    <source>
        <dbReference type="EMBL" id="ADI29854.1"/>
    </source>
</evidence>
<dbReference type="STRING" id="666681.M301_1472"/>
<accession>D7DIG9</accession>
<dbReference type="AlphaFoldDB" id="D7DIG9"/>
<sequence precursor="true">MRKPILISALLMTSLFCVNISAKEWAFDVYLDKNKIGQHEFKLTESNELISTAKFNVKVLFINAYQYDHKAVEQWQGDCLSSLESHTLENKVETNIKAKLSGQEFTVDDGKLKQKLPACTMTFAYWNPKIIQQTKLLNPQNGEWLDTKFTNLGIETIDVKNKKVEASHYKLDGSLNGKSKLKIELWYSANNEWLALKSITPEGYTINYKLR</sequence>
<evidence type="ECO:0000313" key="3">
    <source>
        <dbReference type="Proteomes" id="UP000000383"/>
    </source>
</evidence>
<proteinExistence type="predicted"/>
<feature type="chain" id="PRO_5003094750" evidence="1">
    <location>
        <begin position="23"/>
        <end position="211"/>
    </location>
</feature>
<protein>
    <submittedName>
        <fullName evidence="2">Uncharacterized protein</fullName>
    </submittedName>
</protein>
<dbReference type="RefSeq" id="WP_013148166.1">
    <property type="nucleotide sequence ID" value="NC_014207.1"/>
</dbReference>